<accession>A0A087D902</accession>
<dbReference type="OrthoDB" id="4822551at2"/>
<protein>
    <submittedName>
        <fullName evidence="3">Teicoplanin resistance protein</fullName>
    </submittedName>
</protein>
<dbReference type="InterPro" id="IPR053150">
    <property type="entry name" value="Teicoplanin_resist-assoc"/>
</dbReference>
<evidence type="ECO:0000256" key="1">
    <source>
        <dbReference type="SAM" id="Phobius"/>
    </source>
</evidence>
<feature type="transmembrane region" description="Helical" evidence="1">
    <location>
        <begin position="49"/>
        <end position="67"/>
    </location>
</feature>
<name>A0A087D902_9BIFI</name>
<proteinExistence type="predicted"/>
<dbReference type="eggNOG" id="COG4767">
    <property type="taxonomic scope" value="Bacteria"/>
</dbReference>
<dbReference type="EMBL" id="JGZO01000018">
    <property type="protein sequence ID" value="KFI92002.1"/>
    <property type="molecule type" value="Genomic_DNA"/>
</dbReference>
<evidence type="ECO:0000313" key="3">
    <source>
        <dbReference type="EMBL" id="KFI92002.1"/>
    </source>
</evidence>
<dbReference type="Proteomes" id="UP000029033">
    <property type="component" value="Unassembled WGS sequence"/>
</dbReference>
<keyword evidence="1" id="KW-1133">Transmembrane helix</keyword>
<dbReference type="STRING" id="158787.BSCA_2446"/>
<dbReference type="AlphaFoldDB" id="A0A087D902"/>
<evidence type="ECO:0000313" key="4">
    <source>
        <dbReference type="Proteomes" id="UP000029033"/>
    </source>
</evidence>
<keyword evidence="1" id="KW-0812">Transmembrane</keyword>
<dbReference type="InterPro" id="IPR006976">
    <property type="entry name" value="VanZ-like"/>
</dbReference>
<feature type="transmembrane region" description="Helical" evidence="1">
    <location>
        <begin position="14"/>
        <end position="37"/>
    </location>
</feature>
<reference evidence="3 4" key="1">
    <citation type="submission" date="2014-03" db="EMBL/GenBank/DDBJ databases">
        <title>Genomics of Bifidobacteria.</title>
        <authorList>
            <person name="Ventura M."/>
            <person name="Milani C."/>
            <person name="Lugli G.A."/>
        </authorList>
    </citation>
    <scope>NUCLEOTIDE SEQUENCE [LARGE SCALE GENOMIC DNA]</scope>
    <source>
        <strain evidence="3 4">LMG 21589</strain>
    </source>
</reference>
<dbReference type="PANTHER" id="PTHR36834:SF1">
    <property type="entry name" value="INTEGRAL MEMBRANE PROTEIN"/>
    <property type="match status" value="1"/>
</dbReference>
<comment type="caution">
    <text evidence="3">The sequence shown here is derived from an EMBL/GenBank/DDBJ whole genome shotgun (WGS) entry which is preliminary data.</text>
</comment>
<feature type="transmembrane region" description="Helical" evidence="1">
    <location>
        <begin position="166"/>
        <end position="187"/>
    </location>
</feature>
<keyword evidence="1" id="KW-0472">Membrane</keyword>
<gene>
    <name evidence="3" type="ORF">BSCA_2446</name>
</gene>
<organism evidence="3 4">
    <name type="scientific">Bifidobacterium scardovii</name>
    <dbReference type="NCBI Taxonomy" id="158787"/>
    <lineage>
        <taxon>Bacteria</taxon>
        <taxon>Bacillati</taxon>
        <taxon>Actinomycetota</taxon>
        <taxon>Actinomycetes</taxon>
        <taxon>Bifidobacteriales</taxon>
        <taxon>Bifidobacteriaceae</taxon>
        <taxon>Bifidobacterium</taxon>
    </lineage>
</organism>
<dbReference type="PANTHER" id="PTHR36834">
    <property type="entry name" value="MEMBRANE PROTEIN-RELATED"/>
    <property type="match status" value="1"/>
</dbReference>
<feature type="transmembrane region" description="Helical" evidence="1">
    <location>
        <begin position="248"/>
        <end position="269"/>
    </location>
</feature>
<feature type="transmembrane region" description="Helical" evidence="1">
    <location>
        <begin position="207"/>
        <end position="236"/>
    </location>
</feature>
<feature type="transmembrane region" description="Helical" evidence="1">
    <location>
        <begin position="102"/>
        <end position="119"/>
    </location>
</feature>
<feature type="transmembrane region" description="Helical" evidence="1">
    <location>
        <begin position="131"/>
        <end position="154"/>
    </location>
</feature>
<feature type="transmembrane region" description="Helical" evidence="1">
    <location>
        <begin position="305"/>
        <end position="333"/>
    </location>
</feature>
<sequence length="342" mass="37664">MPYLSYLSHFSQPFMLAIALWPVLSFALTVPVLAMLYHRDNRLTLPAALAAYGTVLYFIGLLCLTLYPMPDDPAAYCATHHLSPQLDPLRFIADIRTDGANAVMQILMNIVFFLPLGYITRRVFRWRMRAALPFAFAASLAVETLQLTGVLGIYPCAYRFFDVDDLLANTLGAALGFGAATLVDRLFPPRAADTATTANPGFVRRCVAFAIDMALTALAAVPAAMLVSVAYTAIAYGSLDVWHTWELVGGWTIGDLTMLASLAVFEWAIPWRRGGRTLGGSYTRMTCETRARAGWRRTVFYAARFAVLAMIVFGGHLPLTGTLVLALAVFWIVARKMPYDLI</sequence>
<evidence type="ECO:0000259" key="2">
    <source>
        <dbReference type="Pfam" id="PF04892"/>
    </source>
</evidence>
<keyword evidence="4" id="KW-1185">Reference proteome</keyword>
<dbReference type="Pfam" id="PF04892">
    <property type="entry name" value="VanZ"/>
    <property type="match status" value="1"/>
</dbReference>
<feature type="domain" description="VanZ-like" evidence="2">
    <location>
        <begin position="55"/>
        <end position="182"/>
    </location>
</feature>